<comment type="catalytic activity">
    <reaction evidence="9">
        <text>adenosine + phosphate = alpha-D-ribose 1-phosphate + adenine</text>
        <dbReference type="Rhea" id="RHEA:27642"/>
        <dbReference type="ChEBI" id="CHEBI:16335"/>
        <dbReference type="ChEBI" id="CHEBI:16708"/>
        <dbReference type="ChEBI" id="CHEBI:43474"/>
        <dbReference type="ChEBI" id="CHEBI:57720"/>
        <dbReference type="EC" id="2.4.2.1"/>
    </reaction>
    <physiologicalReaction direction="left-to-right" evidence="9">
        <dbReference type="Rhea" id="RHEA:27643"/>
    </physiologicalReaction>
</comment>
<dbReference type="InterPro" id="IPR011324">
    <property type="entry name" value="Cytotoxic_necrot_fac-like_cat"/>
</dbReference>
<evidence type="ECO:0000256" key="1">
    <source>
        <dbReference type="ARBA" id="ARBA00000553"/>
    </source>
</evidence>
<dbReference type="CDD" id="cd16833">
    <property type="entry name" value="YfiH"/>
    <property type="match status" value="1"/>
</dbReference>
<dbReference type="InterPro" id="IPR038371">
    <property type="entry name" value="Cu_polyphenol_OxRdtase_sf"/>
</dbReference>
<evidence type="ECO:0000313" key="12">
    <source>
        <dbReference type="EMBL" id="MBE9079819.1"/>
    </source>
</evidence>
<comment type="caution">
    <text evidence="12">The sequence shown here is derived from an EMBL/GenBank/DDBJ whole genome shotgun (WGS) entry which is preliminary data.</text>
</comment>
<keyword evidence="6" id="KW-0378">Hydrolase</keyword>
<dbReference type="GO" id="GO:0005507">
    <property type="term" value="F:copper ion binding"/>
    <property type="evidence" value="ECO:0007669"/>
    <property type="project" value="TreeGrafter"/>
</dbReference>
<comment type="function">
    <text evidence="2">Purine nucleoside enzyme that catalyzes the phosphorolysis of adenosine and inosine nucleosides, yielding D-ribose 1-phosphate and the respective free bases, adenine and hypoxanthine. Also catalyzes the phosphorolysis of S-methyl-5'-thioadenosine into adenine and S-methyl-5-thio-alpha-D-ribose 1-phosphate. Also has adenosine deaminase activity.</text>
</comment>
<organism evidence="12 13">
    <name type="scientific">Vasconcelosia minhoensis LEGE 07310</name>
    <dbReference type="NCBI Taxonomy" id="915328"/>
    <lineage>
        <taxon>Bacteria</taxon>
        <taxon>Bacillati</taxon>
        <taxon>Cyanobacteriota</taxon>
        <taxon>Cyanophyceae</taxon>
        <taxon>Nodosilineales</taxon>
        <taxon>Cymatolegaceae</taxon>
        <taxon>Vasconcelosia</taxon>
        <taxon>Vasconcelosia minhoensis</taxon>
    </lineage>
</organism>
<evidence type="ECO:0000256" key="7">
    <source>
        <dbReference type="ARBA" id="ARBA00022833"/>
    </source>
</evidence>
<comment type="similarity">
    <text evidence="3 11">Belongs to the purine nucleoside phosphorylase YfiH/LACC1 family.</text>
</comment>
<evidence type="ECO:0000256" key="3">
    <source>
        <dbReference type="ARBA" id="ARBA00007353"/>
    </source>
</evidence>
<dbReference type="NCBIfam" id="TIGR00726">
    <property type="entry name" value="peptidoglycan editing factor PgeF"/>
    <property type="match status" value="1"/>
</dbReference>
<sequence length="266" mass="29242">MHTWTWQSWQGKPFLTCSLLDSWPHGFFTRQWYPELPAALTQALSARAVSYRVRQVHGSTILTSSDIKLPVVEPAGGNESRSERPPADGLLSEQPGQAMWVCTADCTPVLIGDRATGQVVAIHAGWRGTAQNIVPTAISKLQARGSRVQDLRMAVGPAISGDVYQVEQEVAIAVGKTVMSGSANAPAETVMARLRQAQNSPVLDDPEPGRVRLDVRRINQMQAIQAGILPEQIAIAPYCTYQQPEHFFSYRRTGERQVQWSGIVSR</sequence>
<keyword evidence="13" id="KW-1185">Reference proteome</keyword>
<dbReference type="PANTHER" id="PTHR30616:SF2">
    <property type="entry name" value="PURINE NUCLEOSIDE PHOSPHORYLASE LACC1"/>
    <property type="match status" value="1"/>
</dbReference>
<evidence type="ECO:0000313" key="13">
    <source>
        <dbReference type="Proteomes" id="UP000636505"/>
    </source>
</evidence>
<dbReference type="Gene3D" id="3.60.140.10">
    <property type="entry name" value="CNF1/YfiH-like putative cysteine hydrolases"/>
    <property type="match status" value="1"/>
</dbReference>
<comment type="catalytic activity">
    <reaction evidence="1">
        <text>inosine + phosphate = alpha-D-ribose 1-phosphate + hypoxanthine</text>
        <dbReference type="Rhea" id="RHEA:27646"/>
        <dbReference type="ChEBI" id="CHEBI:17368"/>
        <dbReference type="ChEBI" id="CHEBI:17596"/>
        <dbReference type="ChEBI" id="CHEBI:43474"/>
        <dbReference type="ChEBI" id="CHEBI:57720"/>
        <dbReference type="EC" id="2.4.2.1"/>
    </reaction>
    <physiologicalReaction direction="left-to-right" evidence="1">
        <dbReference type="Rhea" id="RHEA:27647"/>
    </physiologicalReaction>
</comment>
<evidence type="ECO:0000256" key="9">
    <source>
        <dbReference type="ARBA" id="ARBA00048968"/>
    </source>
</evidence>
<evidence type="ECO:0000256" key="10">
    <source>
        <dbReference type="ARBA" id="ARBA00049893"/>
    </source>
</evidence>
<dbReference type="AlphaFoldDB" id="A0A8J7DS90"/>
<evidence type="ECO:0000256" key="4">
    <source>
        <dbReference type="ARBA" id="ARBA00022679"/>
    </source>
</evidence>
<accession>A0A8J7DS90</accession>
<keyword evidence="4" id="KW-0808">Transferase</keyword>
<reference evidence="12" key="1">
    <citation type="submission" date="2020-10" db="EMBL/GenBank/DDBJ databases">
        <authorList>
            <person name="Castelo-Branco R."/>
            <person name="Eusebio N."/>
            <person name="Adriana R."/>
            <person name="Vieira A."/>
            <person name="Brugerolle De Fraissinette N."/>
            <person name="Rezende De Castro R."/>
            <person name="Schneider M.P."/>
            <person name="Vasconcelos V."/>
            <person name="Leao P.N."/>
        </authorList>
    </citation>
    <scope>NUCLEOTIDE SEQUENCE</scope>
    <source>
        <strain evidence="12">LEGE 07310</strain>
    </source>
</reference>
<dbReference type="RefSeq" id="WP_193911155.1">
    <property type="nucleotide sequence ID" value="NZ_JADEXG010000068.1"/>
</dbReference>
<gene>
    <name evidence="12" type="primary">pgeF</name>
    <name evidence="12" type="ORF">IQ241_21405</name>
</gene>
<evidence type="ECO:0000256" key="8">
    <source>
        <dbReference type="ARBA" id="ARBA00047989"/>
    </source>
</evidence>
<dbReference type="SUPFAM" id="SSF64438">
    <property type="entry name" value="CNF1/YfiH-like putative cysteine hydrolases"/>
    <property type="match status" value="1"/>
</dbReference>
<dbReference type="Proteomes" id="UP000636505">
    <property type="component" value="Unassembled WGS sequence"/>
</dbReference>
<keyword evidence="5" id="KW-0479">Metal-binding</keyword>
<evidence type="ECO:0000256" key="11">
    <source>
        <dbReference type="RuleBase" id="RU361274"/>
    </source>
</evidence>
<name>A0A8J7DS90_9CYAN</name>
<evidence type="ECO:0000256" key="5">
    <source>
        <dbReference type="ARBA" id="ARBA00022723"/>
    </source>
</evidence>
<comment type="catalytic activity">
    <reaction evidence="8">
        <text>adenosine + H2O + H(+) = inosine + NH4(+)</text>
        <dbReference type="Rhea" id="RHEA:24408"/>
        <dbReference type="ChEBI" id="CHEBI:15377"/>
        <dbReference type="ChEBI" id="CHEBI:15378"/>
        <dbReference type="ChEBI" id="CHEBI:16335"/>
        <dbReference type="ChEBI" id="CHEBI:17596"/>
        <dbReference type="ChEBI" id="CHEBI:28938"/>
        <dbReference type="EC" id="3.5.4.4"/>
    </reaction>
    <physiologicalReaction direction="left-to-right" evidence="8">
        <dbReference type="Rhea" id="RHEA:24409"/>
    </physiologicalReaction>
</comment>
<comment type="catalytic activity">
    <reaction evidence="10">
        <text>S-methyl-5'-thioadenosine + phosphate = 5-(methylsulfanyl)-alpha-D-ribose 1-phosphate + adenine</text>
        <dbReference type="Rhea" id="RHEA:11852"/>
        <dbReference type="ChEBI" id="CHEBI:16708"/>
        <dbReference type="ChEBI" id="CHEBI:17509"/>
        <dbReference type="ChEBI" id="CHEBI:43474"/>
        <dbReference type="ChEBI" id="CHEBI:58533"/>
        <dbReference type="EC" id="2.4.2.28"/>
    </reaction>
    <physiologicalReaction direction="left-to-right" evidence="10">
        <dbReference type="Rhea" id="RHEA:11853"/>
    </physiologicalReaction>
</comment>
<dbReference type="PANTHER" id="PTHR30616">
    <property type="entry name" value="UNCHARACTERIZED PROTEIN YFIH"/>
    <property type="match status" value="1"/>
</dbReference>
<dbReference type="EMBL" id="JADEXG010000068">
    <property type="protein sequence ID" value="MBE9079819.1"/>
    <property type="molecule type" value="Genomic_DNA"/>
</dbReference>
<dbReference type="GO" id="GO:0016787">
    <property type="term" value="F:hydrolase activity"/>
    <property type="evidence" value="ECO:0007669"/>
    <property type="project" value="UniProtKB-KW"/>
</dbReference>
<dbReference type="Pfam" id="PF02578">
    <property type="entry name" value="Cu-oxidase_4"/>
    <property type="match status" value="1"/>
</dbReference>
<proteinExistence type="inferred from homology"/>
<dbReference type="GO" id="GO:0017061">
    <property type="term" value="F:S-methyl-5-thioadenosine phosphorylase activity"/>
    <property type="evidence" value="ECO:0007669"/>
    <property type="project" value="UniProtKB-EC"/>
</dbReference>
<evidence type="ECO:0000256" key="2">
    <source>
        <dbReference type="ARBA" id="ARBA00003215"/>
    </source>
</evidence>
<keyword evidence="7" id="KW-0862">Zinc</keyword>
<evidence type="ECO:0000256" key="6">
    <source>
        <dbReference type="ARBA" id="ARBA00022801"/>
    </source>
</evidence>
<dbReference type="InterPro" id="IPR003730">
    <property type="entry name" value="Cu_polyphenol_OxRdtase"/>
</dbReference>
<protein>
    <recommendedName>
        <fullName evidence="11">Purine nucleoside phosphorylase</fullName>
    </recommendedName>
</protein>